<dbReference type="KEGG" id="api:107882293"/>
<sequence length="123" mass="14111">MTTMKQLLVGKYGAVIWNPHDNNDSVRLERVQRKFMKYAGFRLNIPCEPHNYEPVATQLELGSLAERKWLADIKFLKNVLDGIIDSPELLSLICLSVPQRPSRSVAPFYVTFASTNYLKNEQI</sequence>
<reference evidence="1" key="2">
    <citation type="submission" date="2022-06" db="UniProtKB">
        <authorList>
            <consortium name="EnsemblMetazoa"/>
        </authorList>
    </citation>
    <scope>IDENTIFICATION</scope>
</reference>
<dbReference type="GeneID" id="107882293"/>
<reference evidence="2" key="1">
    <citation type="submission" date="2010-06" db="EMBL/GenBank/DDBJ databases">
        <authorList>
            <person name="Jiang H."/>
            <person name="Abraham K."/>
            <person name="Ali S."/>
            <person name="Alsbrooks S.L."/>
            <person name="Anim B.N."/>
            <person name="Anosike U.S."/>
            <person name="Attaway T."/>
            <person name="Bandaranaike D.P."/>
            <person name="Battles P.K."/>
            <person name="Bell S.N."/>
            <person name="Bell A.V."/>
            <person name="Beltran B."/>
            <person name="Bickham C."/>
            <person name="Bustamante Y."/>
            <person name="Caleb T."/>
            <person name="Canada A."/>
            <person name="Cardenas V."/>
            <person name="Carter K."/>
            <person name="Chacko J."/>
            <person name="Chandrabose M.N."/>
            <person name="Chavez D."/>
            <person name="Chavez A."/>
            <person name="Chen L."/>
            <person name="Chu H.-S."/>
            <person name="Claassen K.J."/>
            <person name="Cockrell R."/>
            <person name="Collins M."/>
            <person name="Cooper J.A."/>
            <person name="Cree A."/>
            <person name="Curry S.M."/>
            <person name="Da Y."/>
            <person name="Dao M.D."/>
            <person name="Das B."/>
            <person name="Davila M.-L."/>
            <person name="Davy-Carroll L."/>
            <person name="Denson S."/>
            <person name="Dinh H."/>
            <person name="Ebong V.E."/>
            <person name="Edwards J.R."/>
            <person name="Egan A."/>
            <person name="El-Daye J."/>
            <person name="Escobedo L."/>
            <person name="Fernandez S."/>
            <person name="Fernando P.R."/>
            <person name="Flagg N."/>
            <person name="Forbes L.D."/>
            <person name="Fowler R.G."/>
            <person name="Fu Q."/>
            <person name="Gabisi R.A."/>
            <person name="Ganer J."/>
            <person name="Garbino Pronczuk A."/>
            <person name="Garcia R.M."/>
            <person name="Garner T."/>
            <person name="Garrett T.E."/>
            <person name="Gonzalez D.A."/>
            <person name="Hamid H."/>
            <person name="Hawkins E.S."/>
            <person name="Hirani K."/>
            <person name="Hogues M.E."/>
            <person name="Hollins B."/>
            <person name="Hsiao C.-H."/>
            <person name="Jabil R."/>
            <person name="James M.L."/>
            <person name="Jhangiani S.N."/>
            <person name="Johnson B."/>
            <person name="Johnson Q."/>
            <person name="Joshi V."/>
            <person name="Kalu J.B."/>
            <person name="Kam C."/>
            <person name="Kashfia A."/>
            <person name="Keebler J."/>
            <person name="Kisamo H."/>
            <person name="Kovar C.L."/>
            <person name="Lago L.A."/>
            <person name="Lai C.-Y."/>
            <person name="Laidlaw J."/>
            <person name="Lara F."/>
            <person name="Le T.-K."/>
            <person name="Lee S.L."/>
            <person name="Legall F.H."/>
            <person name="Lemon S.J."/>
            <person name="Lewis L.R."/>
            <person name="Li B."/>
            <person name="Liu Y."/>
            <person name="Liu Y.-S."/>
            <person name="Lopez J."/>
            <person name="Lozado R.J."/>
            <person name="Lu J."/>
            <person name="Madu R.C."/>
            <person name="Maheshwari M."/>
            <person name="Maheshwari R."/>
            <person name="Malloy K."/>
            <person name="Martinez E."/>
            <person name="Mathew T."/>
            <person name="Mercado I.C."/>
            <person name="Mercado C."/>
            <person name="Meyer B."/>
            <person name="Montgomery K."/>
            <person name="Morgan M.B."/>
            <person name="Munidasa M."/>
            <person name="Nazareth L.V."/>
            <person name="Nelson J."/>
            <person name="Ng B.M."/>
            <person name="Nguyen N.B."/>
            <person name="Nguyen P.Q."/>
            <person name="Nguyen T."/>
            <person name="Obregon M."/>
            <person name="Okwuonu G.O."/>
            <person name="Onwere C.G."/>
            <person name="Orozco G."/>
            <person name="Parra A."/>
            <person name="Patel S."/>
            <person name="Patil S."/>
            <person name="Perez A."/>
            <person name="Perez Y."/>
            <person name="Pham C."/>
            <person name="Primus E.L."/>
            <person name="Pu L.-L."/>
            <person name="Puazo M."/>
            <person name="Qin X."/>
            <person name="Quiroz J.B."/>
            <person name="Reese J."/>
            <person name="Richards S."/>
            <person name="Rives C.M."/>
            <person name="Robberts R."/>
            <person name="Ruiz S.J."/>
            <person name="Ruiz M.J."/>
            <person name="Santibanez J."/>
            <person name="Schneider B.W."/>
            <person name="Sisson I."/>
            <person name="Smith M."/>
            <person name="Sodergren E."/>
            <person name="Song X.-Z."/>
            <person name="Song B.B."/>
            <person name="Summersgill H."/>
            <person name="Thelus R."/>
            <person name="Thornton R.D."/>
            <person name="Trejos Z.Y."/>
            <person name="Usmani K."/>
            <person name="Vattathil S."/>
            <person name="Villasana D."/>
            <person name="Walker D.L."/>
            <person name="Wang S."/>
            <person name="Wang K."/>
            <person name="White C.S."/>
            <person name="Williams A.C."/>
            <person name="Williamson J."/>
            <person name="Wilson K."/>
            <person name="Woghiren I.O."/>
            <person name="Woodworth J.R."/>
            <person name="Worley K.C."/>
            <person name="Wright R.A."/>
            <person name="Wu W."/>
            <person name="Young L."/>
            <person name="Zhang L."/>
            <person name="Zhang J."/>
            <person name="Zhu Y."/>
            <person name="Muzny D.M."/>
            <person name="Weinstock G."/>
            <person name="Gibbs R.A."/>
        </authorList>
    </citation>
    <scope>NUCLEOTIDE SEQUENCE [LARGE SCALE GENOMIC DNA]</scope>
    <source>
        <strain evidence="2">LSR1</strain>
    </source>
</reference>
<dbReference type="AlphaFoldDB" id="A0A8R2D123"/>
<organism evidence="1 2">
    <name type="scientific">Acyrthosiphon pisum</name>
    <name type="common">Pea aphid</name>
    <dbReference type="NCBI Taxonomy" id="7029"/>
    <lineage>
        <taxon>Eukaryota</taxon>
        <taxon>Metazoa</taxon>
        <taxon>Ecdysozoa</taxon>
        <taxon>Arthropoda</taxon>
        <taxon>Hexapoda</taxon>
        <taxon>Insecta</taxon>
        <taxon>Pterygota</taxon>
        <taxon>Neoptera</taxon>
        <taxon>Paraneoptera</taxon>
        <taxon>Hemiptera</taxon>
        <taxon>Sternorrhyncha</taxon>
        <taxon>Aphidomorpha</taxon>
        <taxon>Aphidoidea</taxon>
        <taxon>Aphididae</taxon>
        <taxon>Macrosiphini</taxon>
        <taxon>Acyrthosiphon</taxon>
    </lineage>
</organism>
<protein>
    <submittedName>
        <fullName evidence="1">Uncharacterized protein</fullName>
    </submittedName>
</protein>
<dbReference type="Proteomes" id="UP000007819">
    <property type="component" value="Chromosome A1"/>
</dbReference>
<evidence type="ECO:0000313" key="1">
    <source>
        <dbReference type="EnsemblMetazoa" id="XP_016655936.1"/>
    </source>
</evidence>
<name>A0A8R2D123_ACYPI</name>
<proteinExistence type="predicted"/>
<evidence type="ECO:0000313" key="2">
    <source>
        <dbReference type="Proteomes" id="UP000007819"/>
    </source>
</evidence>
<keyword evidence="2" id="KW-1185">Reference proteome</keyword>
<dbReference type="RefSeq" id="XP_016655936.1">
    <property type="nucleotide sequence ID" value="XM_016800447.1"/>
</dbReference>
<accession>A0A8R2D123</accession>
<dbReference type="EnsemblMetazoa" id="XM_016800447.1">
    <property type="protein sequence ID" value="XP_016655936.1"/>
    <property type="gene ID" value="LOC107882293"/>
</dbReference>
<dbReference type="OrthoDB" id="6593189at2759"/>